<organism evidence="2">
    <name type="scientific">Mycobacterium phage JustASigh</name>
    <dbReference type="NCBI Taxonomy" id="3158894"/>
    <lineage>
        <taxon>Viruses</taxon>
        <taxon>Duplodnaviria</taxon>
        <taxon>Heunggongvirae</taxon>
        <taxon>Uroviricota</taxon>
        <taxon>Caudoviricetes</taxon>
    </lineage>
</organism>
<proteinExistence type="predicted"/>
<name>A0AAU8GNI8_9CAUD</name>
<feature type="compositionally biased region" description="Basic residues" evidence="1">
    <location>
        <begin position="38"/>
        <end position="47"/>
    </location>
</feature>
<sequence length="47" mass="5792">MGRRQKGKHLKRKRSWHHLRNQDRKFEVAIRKIDRATKKQNRRGSTP</sequence>
<reference evidence="2" key="1">
    <citation type="submission" date="2024-04" db="EMBL/GenBank/DDBJ databases">
        <authorList>
            <person name="Asai D.J."/>
            <person name="Lewis C.M."/>
            <person name="Viland M.D."/>
            <person name="Garlena R.A."/>
            <person name="Russell D.A."/>
            <person name="Jacobs-Sera D."/>
            <person name="Hatfull G.F."/>
        </authorList>
    </citation>
    <scope>NUCLEOTIDE SEQUENCE</scope>
</reference>
<gene>
    <name evidence="2" type="primary">73</name>
    <name evidence="2" type="ORF">PBI_JUSTASIGH_73</name>
</gene>
<dbReference type="EMBL" id="PP750961">
    <property type="protein sequence ID" value="XCH43053.1"/>
    <property type="molecule type" value="Genomic_DNA"/>
</dbReference>
<accession>A0AAU8GNI8</accession>
<feature type="region of interest" description="Disordered" evidence="1">
    <location>
        <begin position="1"/>
        <end position="47"/>
    </location>
</feature>
<evidence type="ECO:0000313" key="2">
    <source>
        <dbReference type="EMBL" id="XCH43053.1"/>
    </source>
</evidence>
<feature type="compositionally biased region" description="Basic residues" evidence="1">
    <location>
        <begin position="1"/>
        <end position="19"/>
    </location>
</feature>
<evidence type="ECO:0000256" key="1">
    <source>
        <dbReference type="SAM" id="MobiDB-lite"/>
    </source>
</evidence>
<protein>
    <submittedName>
        <fullName evidence="2">Uncharacterized protein</fullName>
    </submittedName>
</protein>
<feature type="compositionally biased region" description="Basic and acidic residues" evidence="1">
    <location>
        <begin position="20"/>
        <end position="37"/>
    </location>
</feature>